<feature type="domain" description="Glycosyltransferase 2-like" evidence="1">
    <location>
        <begin position="22"/>
        <end position="154"/>
    </location>
</feature>
<gene>
    <name evidence="2" type="ORF">ENW73_03705</name>
</gene>
<dbReference type="GO" id="GO:0016740">
    <property type="term" value="F:transferase activity"/>
    <property type="evidence" value="ECO:0007669"/>
    <property type="project" value="UniProtKB-KW"/>
</dbReference>
<proteinExistence type="predicted"/>
<accession>A0A7C6ECI2</accession>
<dbReference type="InterPro" id="IPR021067">
    <property type="entry name" value="Glycosyltransferase"/>
</dbReference>
<dbReference type="CDD" id="cd04186">
    <property type="entry name" value="GT_2_like_c"/>
    <property type="match status" value="1"/>
</dbReference>
<dbReference type="AlphaFoldDB" id="A0A7C6ECI2"/>
<dbReference type="InterPro" id="IPR029044">
    <property type="entry name" value="Nucleotide-diphossugar_trans"/>
</dbReference>
<protein>
    <submittedName>
        <fullName evidence="2">Glycosyltransferase family 2 protein</fullName>
    </submittedName>
</protein>
<sequence>MRSSLIPSKSWEGKINNQLDLSIIIVTYNASKFLEKCLESIYQHTKSPFEVIVVENASNDGTVEMLKKFPKIRIIKNQSNRGVSPARNQGMRIAQGRYLVLLDADTTITPNALDQMVEFMDKDPKVGICGPKLVSPNQELQFSCRKFPCLWTKILRRVPLRFAQNRLADELLIDWDHQQVRAVDYVIGACQIIRKEAFQAVGFLDENIFYGPEDIDYCIRMWRNGYKVCYNPFATVIHHEQRLTKKKLFSKLTLQHIKGLIYYFIKYRYIQNTTKLREIQNRNKK</sequence>
<reference evidence="2" key="1">
    <citation type="journal article" date="2020" name="mSystems">
        <title>Genome- and Community-Level Interaction Insights into Carbon Utilization and Element Cycling Functions of Hydrothermarchaeota in Hydrothermal Sediment.</title>
        <authorList>
            <person name="Zhou Z."/>
            <person name="Liu Y."/>
            <person name="Xu W."/>
            <person name="Pan J."/>
            <person name="Luo Z.H."/>
            <person name="Li M."/>
        </authorList>
    </citation>
    <scope>NUCLEOTIDE SEQUENCE [LARGE SCALE GENOMIC DNA]</scope>
    <source>
        <strain evidence="2">SpSt-876</strain>
    </source>
</reference>
<comment type="caution">
    <text evidence="2">The sequence shown here is derived from an EMBL/GenBank/DDBJ whole genome shotgun (WGS) entry which is preliminary data.</text>
</comment>
<evidence type="ECO:0000313" key="2">
    <source>
        <dbReference type="EMBL" id="HHS51961.1"/>
    </source>
</evidence>
<dbReference type="PANTHER" id="PTHR43179:SF7">
    <property type="entry name" value="RHAMNOSYLTRANSFERASE WBBL"/>
    <property type="match status" value="1"/>
</dbReference>
<dbReference type="EMBL" id="DTLI01000097">
    <property type="protein sequence ID" value="HHS51961.1"/>
    <property type="molecule type" value="Genomic_DNA"/>
</dbReference>
<dbReference type="InterPro" id="IPR001173">
    <property type="entry name" value="Glyco_trans_2-like"/>
</dbReference>
<name>A0A7C6ECI2_UNCW3</name>
<dbReference type="SUPFAM" id="SSF53448">
    <property type="entry name" value="Nucleotide-diphospho-sugar transferases"/>
    <property type="match status" value="1"/>
</dbReference>
<organism evidence="2">
    <name type="scientific">candidate division WOR-3 bacterium</name>
    <dbReference type="NCBI Taxonomy" id="2052148"/>
    <lineage>
        <taxon>Bacteria</taxon>
        <taxon>Bacteria division WOR-3</taxon>
    </lineage>
</organism>
<evidence type="ECO:0000259" key="1">
    <source>
        <dbReference type="Pfam" id="PF00535"/>
    </source>
</evidence>
<dbReference type="Pfam" id="PF11397">
    <property type="entry name" value="GlcNAc"/>
    <property type="match status" value="1"/>
</dbReference>
<dbReference type="Gene3D" id="3.90.550.10">
    <property type="entry name" value="Spore Coat Polysaccharide Biosynthesis Protein SpsA, Chain A"/>
    <property type="match status" value="1"/>
</dbReference>
<dbReference type="PANTHER" id="PTHR43179">
    <property type="entry name" value="RHAMNOSYLTRANSFERASE WBBL"/>
    <property type="match status" value="1"/>
</dbReference>
<dbReference type="Pfam" id="PF00535">
    <property type="entry name" value="Glycos_transf_2"/>
    <property type="match status" value="1"/>
</dbReference>
<keyword evidence="2" id="KW-0808">Transferase</keyword>